<feature type="domain" description="Penicillin-binding protein transpeptidase" evidence="12">
    <location>
        <begin position="303"/>
        <end position="509"/>
    </location>
</feature>
<protein>
    <recommendedName>
        <fullName evidence="10">peptidoglycan glycosyltransferase</fullName>
        <ecNumber evidence="10">2.4.99.28</ecNumber>
    </recommendedName>
</protein>
<dbReference type="NCBIfam" id="TIGR02073">
    <property type="entry name" value="PBP_1c"/>
    <property type="match status" value="1"/>
</dbReference>
<evidence type="ECO:0000259" key="13">
    <source>
        <dbReference type="Pfam" id="PF00912"/>
    </source>
</evidence>
<dbReference type="InterPro" id="IPR011815">
    <property type="entry name" value="PBP_1c"/>
</dbReference>
<dbReference type="InterPro" id="IPR009647">
    <property type="entry name" value="PBP_C"/>
</dbReference>
<evidence type="ECO:0000256" key="11">
    <source>
        <dbReference type="ARBA" id="ARBA00049902"/>
    </source>
</evidence>
<dbReference type="STRING" id="690417.IC63_09525"/>
<comment type="pathway">
    <text evidence="1">Cell wall biogenesis; peptidoglycan biosynthesis.</text>
</comment>
<reference evidence="15 16" key="1">
    <citation type="submission" date="2014-09" db="EMBL/GenBank/DDBJ databases">
        <authorList>
            <person name="McGinnis J.M."/>
            <person name="Wolfgang W.J."/>
        </authorList>
    </citation>
    <scope>NUCLEOTIDE SEQUENCE [LARGE SCALE GENOMIC DNA]</scope>
    <source>
        <strain evidence="15 16">HAMBI 3106</strain>
    </source>
</reference>
<dbReference type="SUPFAM" id="SSF53955">
    <property type="entry name" value="Lysozyme-like"/>
    <property type="match status" value="1"/>
</dbReference>
<evidence type="ECO:0000256" key="9">
    <source>
        <dbReference type="ARBA" id="ARBA00023268"/>
    </source>
</evidence>
<comment type="similarity">
    <text evidence="3">In the N-terminal section; belongs to the glycosyltransferase 51 family.</text>
</comment>
<comment type="similarity">
    <text evidence="2">In the C-terminal section; belongs to the transpeptidase family.</text>
</comment>
<dbReference type="UniPathway" id="UPA00219"/>
<name>A0A099F986_9RHOB</name>
<evidence type="ECO:0000256" key="5">
    <source>
        <dbReference type="ARBA" id="ARBA00022670"/>
    </source>
</evidence>
<keyword evidence="7" id="KW-0808">Transferase</keyword>
<accession>A0A099F986</accession>
<dbReference type="GO" id="GO:0006508">
    <property type="term" value="P:proteolysis"/>
    <property type="evidence" value="ECO:0007669"/>
    <property type="project" value="UniProtKB-KW"/>
</dbReference>
<organism evidence="15 16">
    <name type="scientific">Paracoccus sphaerophysae</name>
    <dbReference type="NCBI Taxonomy" id="690417"/>
    <lineage>
        <taxon>Bacteria</taxon>
        <taxon>Pseudomonadati</taxon>
        <taxon>Pseudomonadota</taxon>
        <taxon>Alphaproteobacteria</taxon>
        <taxon>Rhodobacterales</taxon>
        <taxon>Paracoccaceae</taxon>
        <taxon>Paracoccus</taxon>
    </lineage>
</organism>
<evidence type="ECO:0000256" key="1">
    <source>
        <dbReference type="ARBA" id="ARBA00004752"/>
    </source>
</evidence>
<keyword evidence="9" id="KW-0511">Multifunctional enzyme</keyword>
<keyword evidence="6" id="KW-0328">Glycosyltransferase</keyword>
<evidence type="ECO:0000256" key="7">
    <source>
        <dbReference type="ARBA" id="ARBA00022679"/>
    </source>
</evidence>
<gene>
    <name evidence="15" type="ORF">IC63_09525</name>
</gene>
<dbReference type="Pfam" id="PF06832">
    <property type="entry name" value="BiPBP_C"/>
    <property type="match status" value="1"/>
</dbReference>
<evidence type="ECO:0000313" key="16">
    <source>
        <dbReference type="Proteomes" id="UP000029917"/>
    </source>
</evidence>
<proteinExistence type="inferred from homology"/>
<dbReference type="Proteomes" id="UP000029917">
    <property type="component" value="Unassembled WGS sequence"/>
</dbReference>
<dbReference type="GO" id="GO:0008658">
    <property type="term" value="F:penicillin binding"/>
    <property type="evidence" value="ECO:0007669"/>
    <property type="project" value="InterPro"/>
</dbReference>
<keyword evidence="4" id="KW-0121">Carboxypeptidase</keyword>
<dbReference type="InterPro" id="IPR012338">
    <property type="entry name" value="Beta-lactam/transpept-like"/>
</dbReference>
<evidence type="ECO:0000256" key="2">
    <source>
        <dbReference type="ARBA" id="ARBA00007090"/>
    </source>
</evidence>
<reference evidence="15 16" key="2">
    <citation type="submission" date="2014-10" db="EMBL/GenBank/DDBJ databases">
        <title>Paracoccus sanguinis sp. nov., isolated from clinical specimens of New York State patients.</title>
        <authorList>
            <person name="Mingle L.A."/>
            <person name="Cole J.A."/>
            <person name="Lapierre P."/>
            <person name="Musser K.A."/>
        </authorList>
    </citation>
    <scope>NUCLEOTIDE SEQUENCE [LARGE SCALE GENOMIC DNA]</scope>
    <source>
        <strain evidence="15 16">HAMBI 3106</strain>
    </source>
</reference>
<dbReference type="InterPro" id="IPR036950">
    <property type="entry name" value="PBP_transglycosylase"/>
</dbReference>
<dbReference type="GO" id="GO:0030288">
    <property type="term" value="C:outer membrane-bounded periplasmic space"/>
    <property type="evidence" value="ECO:0007669"/>
    <property type="project" value="TreeGrafter"/>
</dbReference>
<dbReference type="GO" id="GO:0009252">
    <property type="term" value="P:peptidoglycan biosynthetic process"/>
    <property type="evidence" value="ECO:0007669"/>
    <property type="project" value="UniProtKB-UniPathway"/>
</dbReference>
<dbReference type="Pfam" id="PF00912">
    <property type="entry name" value="Transgly"/>
    <property type="match status" value="1"/>
</dbReference>
<dbReference type="GO" id="GO:0008955">
    <property type="term" value="F:peptidoglycan glycosyltransferase activity"/>
    <property type="evidence" value="ECO:0007669"/>
    <property type="project" value="UniProtKB-EC"/>
</dbReference>
<feature type="domain" description="Glycosyl transferase family 51" evidence="13">
    <location>
        <begin position="56"/>
        <end position="224"/>
    </location>
</feature>
<keyword evidence="5" id="KW-0645">Protease</keyword>
<evidence type="ECO:0000256" key="4">
    <source>
        <dbReference type="ARBA" id="ARBA00022645"/>
    </source>
</evidence>
<evidence type="ECO:0000256" key="6">
    <source>
        <dbReference type="ARBA" id="ARBA00022676"/>
    </source>
</evidence>
<dbReference type="InterPro" id="IPR001264">
    <property type="entry name" value="Glyco_trans_51"/>
</dbReference>
<dbReference type="EMBL" id="JRKS01000026">
    <property type="protein sequence ID" value="KGJ07069.1"/>
    <property type="molecule type" value="Genomic_DNA"/>
</dbReference>
<evidence type="ECO:0000259" key="12">
    <source>
        <dbReference type="Pfam" id="PF00905"/>
    </source>
</evidence>
<dbReference type="SUPFAM" id="SSF56601">
    <property type="entry name" value="beta-lactamase/transpeptidase-like"/>
    <property type="match status" value="1"/>
</dbReference>
<comment type="caution">
    <text evidence="15">The sequence shown here is derived from an EMBL/GenBank/DDBJ whole genome shotgun (WGS) entry which is preliminary data.</text>
</comment>
<dbReference type="Gene3D" id="3.40.710.10">
    <property type="entry name" value="DD-peptidase/beta-lactamase superfamily"/>
    <property type="match status" value="1"/>
</dbReference>
<feature type="domain" description="Penicillin-binding C-terminal" evidence="14">
    <location>
        <begin position="602"/>
        <end position="675"/>
    </location>
</feature>
<evidence type="ECO:0000256" key="10">
    <source>
        <dbReference type="ARBA" id="ARBA00044770"/>
    </source>
</evidence>
<dbReference type="PANTHER" id="PTHR32282">
    <property type="entry name" value="BINDING PROTEIN TRANSPEPTIDASE, PUTATIVE-RELATED"/>
    <property type="match status" value="1"/>
</dbReference>
<sequence>MAAACALGLLAGAGDAGRAALSRWIDATELPPLAVATGTEVLARDGSLLRAFPVENGLWRLATPAQGVDPGFLRMLVGWEDRRFADHDGIDPRAIARAGWQALRHGRVVSGSSTLSMQTARLLERGPTGDWRAKLRQARVAMALERRLGKEGILGLYLRLAPYGGNTEGVRAASLMWFGKEPTRLTPAESALLVALPQAPEARRPDLPARRTAAEAARNRVIARAEALGLLSAEAAATARAMPLPDRRRAFPALAPLLADRLRRAHPGAPRIETTLDPALQRQAERLAARAVAGQPAQVSAALILADHETGEILAHVGAAQFTDPRAGGYIDMTQALRSPGSTLKPLVYALGFDDGLIHPETLIEDRPAAFGRWQPENFDRRFRGTVTIRQALVESLNIPVVRVAEALGPARIAAALRRAGAPVTTQGPPGLAVVLGGGGVSLEGLVQAYGALARGGRAAALHVRPGEMRELASVAGPVAAWYAGSILAQHAPPGGRAAGRVAWKTGTSYGHRDALALGYDGRFVAGVWLGRPDGTPVPGAFGGDLAAPLLFDLFDALGTRATPLPPPPPGALTVPNAALPPALRRFQPRGTTRPADPVAPQAEPLAILFPPDGAEVELTQGRLVVRVRGGAGPYTWLLDGRPVAVGSPDPATQLPAAPGWATLSVIDATGRSARSGLRLIGPG</sequence>
<keyword evidence="8" id="KW-0378">Hydrolase</keyword>
<evidence type="ECO:0000259" key="14">
    <source>
        <dbReference type="Pfam" id="PF06832"/>
    </source>
</evidence>
<dbReference type="EC" id="2.4.99.28" evidence="10"/>
<dbReference type="InterPro" id="IPR050396">
    <property type="entry name" value="Glycosyltr_51/Transpeptidase"/>
</dbReference>
<evidence type="ECO:0000256" key="8">
    <source>
        <dbReference type="ARBA" id="ARBA00022801"/>
    </source>
</evidence>
<keyword evidence="16" id="KW-1185">Reference proteome</keyword>
<dbReference type="GO" id="GO:0004180">
    <property type="term" value="F:carboxypeptidase activity"/>
    <property type="evidence" value="ECO:0007669"/>
    <property type="project" value="UniProtKB-KW"/>
</dbReference>
<dbReference type="Gene3D" id="1.10.3810.10">
    <property type="entry name" value="Biosynthetic peptidoglycan transglycosylase-like"/>
    <property type="match status" value="1"/>
</dbReference>
<dbReference type="AlphaFoldDB" id="A0A099F986"/>
<evidence type="ECO:0000256" key="3">
    <source>
        <dbReference type="ARBA" id="ARBA00007739"/>
    </source>
</evidence>
<evidence type="ECO:0000313" key="15">
    <source>
        <dbReference type="EMBL" id="KGJ07069.1"/>
    </source>
</evidence>
<dbReference type="InterPro" id="IPR001460">
    <property type="entry name" value="PCN-bd_Tpept"/>
</dbReference>
<dbReference type="PANTHER" id="PTHR32282:SF15">
    <property type="entry name" value="PENICILLIN-BINDING PROTEIN 1C"/>
    <property type="match status" value="1"/>
</dbReference>
<comment type="catalytic activity">
    <reaction evidence="11">
        <text>[GlcNAc-(1-&gt;4)-Mur2Ac(oyl-L-Ala-gamma-D-Glu-L-Lys-D-Ala-D-Ala)](n)-di-trans,octa-cis-undecaprenyl diphosphate + beta-D-GlcNAc-(1-&gt;4)-Mur2Ac(oyl-L-Ala-gamma-D-Glu-L-Lys-D-Ala-D-Ala)-di-trans,octa-cis-undecaprenyl diphosphate = [GlcNAc-(1-&gt;4)-Mur2Ac(oyl-L-Ala-gamma-D-Glu-L-Lys-D-Ala-D-Ala)](n+1)-di-trans,octa-cis-undecaprenyl diphosphate + di-trans,octa-cis-undecaprenyl diphosphate + H(+)</text>
        <dbReference type="Rhea" id="RHEA:23708"/>
        <dbReference type="Rhea" id="RHEA-COMP:9602"/>
        <dbReference type="Rhea" id="RHEA-COMP:9603"/>
        <dbReference type="ChEBI" id="CHEBI:15378"/>
        <dbReference type="ChEBI" id="CHEBI:58405"/>
        <dbReference type="ChEBI" id="CHEBI:60033"/>
        <dbReference type="ChEBI" id="CHEBI:78435"/>
        <dbReference type="EC" id="2.4.99.28"/>
    </reaction>
</comment>
<dbReference type="Pfam" id="PF00905">
    <property type="entry name" value="Transpeptidase"/>
    <property type="match status" value="1"/>
</dbReference>
<dbReference type="InterPro" id="IPR023346">
    <property type="entry name" value="Lysozyme-like_dom_sf"/>
</dbReference>